<proteinExistence type="predicted"/>
<feature type="non-terminal residue" evidence="2">
    <location>
        <position position="122"/>
    </location>
</feature>
<reference evidence="2 3" key="1">
    <citation type="submission" date="2022-05" db="EMBL/GenBank/DDBJ databases">
        <authorList>
            <consortium name="Genoscope - CEA"/>
            <person name="William W."/>
        </authorList>
    </citation>
    <scope>NUCLEOTIDE SEQUENCE [LARGE SCALE GENOMIC DNA]</scope>
</reference>
<feature type="signal peptide" evidence="1">
    <location>
        <begin position="1"/>
        <end position="24"/>
    </location>
</feature>
<organism evidence="2 3">
    <name type="scientific">Porites lobata</name>
    <dbReference type="NCBI Taxonomy" id="104759"/>
    <lineage>
        <taxon>Eukaryota</taxon>
        <taxon>Metazoa</taxon>
        <taxon>Cnidaria</taxon>
        <taxon>Anthozoa</taxon>
        <taxon>Hexacorallia</taxon>
        <taxon>Scleractinia</taxon>
        <taxon>Fungiina</taxon>
        <taxon>Poritidae</taxon>
        <taxon>Porites</taxon>
    </lineage>
</organism>
<gene>
    <name evidence="2" type="ORF">PLOB_00017239</name>
</gene>
<keyword evidence="1" id="KW-0732">Signal</keyword>
<name>A0ABN8RD60_9CNID</name>
<evidence type="ECO:0000313" key="2">
    <source>
        <dbReference type="EMBL" id="CAH3175839.1"/>
    </source>
</evidence>
<protein>
    <submittedName>
        <fullName evidence="2">Uncharacterized protein</fullName>
    </submittedName>
</protein>
<accession>A0ABN8RD60</accession>
<evidence type="ECO:0000256" key="1">
    <source>
        <dbReference type="SAM" id="SignalP"/>
    </source>
</evidence>
<evidence type="ECO:0000313" key="3">
    <source>
        <dbReference type="Proteomes" id="UP001159405"/>
    </source>
</evidence>
<keyword evidence="3" id="KW-1185">Reference proteome</keyword>
<comment type="caution">
    <text evidence="2">The sequence shown here is derived from an EMBL/GenBank/DDBJ whole genome shotgun (WGS) entry which is preliminary data.</text>
</comment>
<feature type="chain" id="PRO_5046099156" evidence="1">
    <location>
        <begin position="25"/>
        <end position="122"/>
    </location>
</feature>
<sequence length="122" mass="13954">MRNTFSLALICVAVLIPLFQEGFSLRCHVCYSTKSWDDCVKNSRNITCHIEGVDDSSLACQTAHASRLGKNNQQFDIFYKSCVILEMCSKEKCRKEFIKPKDLNTTKASYCDLECCFRDDCN</sequence>
<dbReference type="EMBL" id="CALNXK010000205">
    <property type="protein sequence ID" value="CAH3175839.1"/>
    <property type="molecule type" value="Genomic_DNA"/>
</dbReference>
<dbReference type="Proteomes" id="UP001159405">
    <property type="component" value="Unassembled WGS sequence"/>
</dbReference>